<dbReference type="eggNOG" id="COG5433">
    <property type="taxonomic scope" value="Bacteria"/>
</dbReference>
<dbReference type="InterPro" id="IPR032806">
    <property type="entry name" value="YbfD_N"/>
</dbReference>
<evidence type="ECO:0000313" key="3">
    <source>
        <dbReference type="EMBL" id="KEQ18061.1"/>
    </source>
</evidence>
<dbReference type="InterPro" id="IPR047647">
    <property type="entry name" value="ISAs1_transpos"/>
</dbReference>
<comment type="caution">
    <text evidence="3">The sequence shown here is derived from an EMBL/GenBank/DDBJ whole genome shotgun (WGS) entry which is preliminary data.</text>
</comment>
<evidence type="ECO:0000259" key="1">
    <source>
        <dbReference type="Pfam" id="PF01609"/>
    </source>
</evidence>
<dbReference type="OrthoDB" id="8001376at2"/>
<dbReference type="Pfam" id="PF13808">
    <property type="entry name" value="DDE_Tnp_1_assoc"/>
    <property type="match status" value="1"/>
</dbReference>
<evidence type="ECO:0000259" key="2">
    <source>
        <dbReference type="Pfam" id="PF13808"/>
    </source>
</evidence>
<dbReference type="PANTHER" id="PTHR30298:SF0">
    <property type="entry name" value="PROTEIN YBFL-RELATED"/>
    <property type="match status" value="1"/>
</dbReference>
<dbReference type="Pfam" id="PF01609">
    <property type="entry name" value="DDE_Tnp_1"/>
    <property type="match status" value="1"/>
</dbReference>
<dbReference type="RefSeq" id="WP_034835116.1">
    <property type="nucleotide sequence ID" value="NZ_JOKH01000002.1"/>
</dbReference>
<gene>
    <name evidence="3" type="ORF">GZ78_10805</name>
</gene>
<dbReference type="InterPro" id="IPR051698">
    <property type="entry name" value="Transposase_11-like"/>
</dbReference>
<keyword evidence="4" id="KW-1185">Reference proteome</keyword>
<evidence type="ECO:0000313" key="4">
    <source>
        <dbReference type="Proteomes" id="UP000028073"/>
    </source>
</evidence>
<feature type="domain" description="Transposase IS4-like" evidence="1">
    <location>
        <begin position="105"/>
        <end position="341"/>
    </location>
</feature>
<dbReference type="GO" id="GO:0004803">
    <property type="term" value="F:transposase activity"/>
    <property type="evidence" value="ECO:0007669"/>
    <property type="project" value="InterPro"/>
</dbReference>
<evidence type="ECO:0008006" key="5">
    <source>
        <dbReference type="Google" id="ProtNLM"/>
    </source>
</evidence>
<accession>A0A081NHY8</accession>
<dbReference type="NCBIfam" id="NF033564">
    <property type="entry name" value="transpos_ISAs1"/>
    <property type="match status" value="1"/>
</dbReference>
<dbReference type="AlphaFoldDB" id="A0A081NHY8"/>
<name>A0A081NHY8_9GAMM</name>
<organism evidence="3 4">
    <name type="scientific">Endozoicomonas numazuensis</name>
    <dbReference type="NCBI Taxonomy" id="1137799"/>
    <lineage>
        <taxon>Bacteria</taxon>
        <taxon>Pseudomonadati</taxon>
        <taxon>Pseudomonadota</taxon>
        <taxon>Gammaproteobacteria</taxon>
        <taxon>Oceanospirillales</taxon>
        <taxon>Endozoicomonadaceae</taxon>
        <taxon>Endozoicomonas</taxon>
    </lineage>
</organism>
<protein>
    <recommendedName>
        <fullName evidence="5">Transposase</fullName>
    </recommendedName>
</protein>
<dbReference type="GO" id="GO:0006313">
    <property type="term" value="P:DNA transposition"/>
    <property type="evidence" value="ECO:0007669"/>
    <property type="project" value="InterPro"/>
</dbReference>
<dbReference type="EMBL" id="JOKH01000002">
    <property type="protein sequence ID" value="KEQ18061.1"/>
    <property type="molecule type" value="Genomic_DNA"/>
</dbReference>
<feature type="domain" description="H repeat-associated protein N-terminal" evidence="2">
    <location>
        <begin position="10"/>
        <end position="94"/>
    </location>
</feature>
<proteinExistence type="predicted"/>
<dbReference type="Proteomes" id="UP000028073">
    <property type="component" value="Unassembled WGS sequence"/>
</dbReference>
<dbReference type="PANTHER" id="PTHR30298">
    <property type="entry name" value="H REPEAT-ASSOCIATED PREDICTED TRANSPOSASE"/>
    <property type="match status" value="1"/>
</dbReference>
<sequence>MPFQSLLERTHQLPDPRQPAKCTHIMGEVVFMTIVGLLCGADDWDSIVQCAECKEDWLSKYLKLPGGIPSHDTFNRIYALLDPAEFRDLFTRWVKDMLIDTPLSGVVAIDGKTVRGSRDKSSSAIHMVNAWSTEAGISLGQYKVDSKSNEITAVPELLDKLAIEGCTVTADAMSCQKRIASKILKVKADYLLAVKNNQRKLYGELDRYFSTYWENNPTDSPDQSQYSEQRDSKHGRKEHRRCWVLTDLSSCPQATQWQAKTIAAVQLDCTKGNKGRSFIRYFISSKVMTAEEVLLATRLHWQVENNLHWVLDVAFSEDQSRVRRGNAAENLAIARQVALNLLKQDTSIKLGIKNKRKTCGWSEEYLCHILGLIK</sequence>
<reference evidence="3 4" key="1">
    <citation type="submission" date="2014-06" db="EMBL/GenBank/DDBJ databases">
        <title>Whole Genome Sequences of Three Symbiotic Endozoicomonas Bacteria.</title>
        <authorList>
            <person name="Neave M.J."/>
            <person name="Apprill A."/>
            <person name="Voolstra C.R."/>
        </authorList>
    </citation>
    <scope>NUCLEOTIDE SEQUENCE [LARGE SCALE GENOMIC DNA]</scope>
    <source>
        <strain evidence="3 4">DSM 25634</strain>
    </source>
</reference>
<dbReference type="GO" id="GO:0003677">
    <property type="term" value="F:DNA binding"/>
    <property type="evidence" value="ECO:0007669"/>
    <property type="project" value="InterPro"/>
</dbReference>
<dbReference type="InterPro" id="IPR002559">
    <property type="entry name" value="Transposase_11"/>
</dbReference>